<comment type="caution">
    <text evidence="1">The sequence shown here is derived from an EMBL/GenBank/DDBJ whole genome shotgun (WGS) entry which is preliminary data.</text>
</comment>
<dbReference type="InterPro" id="IPR021352">
    <property type="entry name" value="DUF2971"/>
</dbReference>
<accession>A0A6I3NFX6</accession>
<dbReference type="EMBL" id="WMQV01000068">
    <property type="protein sequence ID" value="MTL95595.1"/>
    <property type="molecule type" value="Genomic_DNA"/>
</dbReference>
<proteinExistence type="predicted"/>
<protein>
    <submittedName>
        <fullName evidence="1">DUF2971 domain-containing protein</fullName>
    </submittedName>
</protein>
<evidence type="ECO:0000313" key="1">
    <source>
        <dbReference type="EMBL" id="MTL95595.1"/>
    </source>
</evidence>
<dbReference type="RefSeq" id="WP_129821742.1">
    <property type="nucleotide sequence ID" value="NZ_RCYV01000024.1"/>
</dbReference>
<name>A0A6I3NFX6_9FIRM</name>
<gene>
    <name evidence="1" type="ORF">GMA64_13810</name>
</gene>
<organism evidence="1">
    <name type="scientific">Turicibacter sanguinis</name>
    <dbReference type="NCBI Taxonomy" id="154288"/>
    <lineage>
        <taxon>Bacteria</taxon>
        <taxon>Bacillati</taxon>
        <taxon>Bacillota</taxon>
        <taxon>Erysipelotrichia</taxon>
        <taxon>Erysipelotrichales</taxon>
        <taxon>Turicibacteraceae</taxon>
        <taxon>Turicibacter</taxon>
    </lineage>
</organism>
<dbReference type="Pfam" id="PF11185">
    <property type="entry name" value="DUF2971"/>
    <property type="match status" value="1"/>
</dbReference>
<dbReference type="AlphaFoldDB" id="A0A6I3NFX6"/>
<reference evidence="1" key="1">
    <citation type="journal article" date="2019" name="Nat. Med.">
        <title>A library of human gut bacterial isolates paired with longitudinal multiomics data enables mechanistic microbiome research.</title>
        <authorList>
            <person name="Poyet M."/>
            <person name="Groussin M."/>
            <person name="Gibbons S.M."/>
            <person name="Avila-Pacheco J."/>
            <person name="Jiang X."/>
            <person name="Kearney S.M."/>
            <person name="Perrotta A.R."/>
            <person name="Berdy B."/>
            <person name="Zhao S."/>
            <person name="Lieberman T.D."/>
            <person name="Swanson P.K."/>
            <person name="Smith M."/>
            <person name="Roesemann S."/>
            <person name="Alexander J.E."/>
            <person name="Rich S.A."/>
            <person name="Livny J."/>
            <person name="Vlamakis H."/>
            <person name="Clish C."/>
            <person name="Bullock K."/>
            <person name="Deik A."/>
            <person name="Scott J."/>
            <person name="Pierce K.A."/>
            <person name="Xavier R.J."/>
            <person name="Alm E.J."/>
        </authorList>
    </citation>
    <scope>NUCLEOTIDE SEQUENCE</scope>
    <source>
        <strain evidence="1">BIOML-A179</strain>
    </source>
</reference>
<sequence length="316" mass="37008">MSKDVIYHYCSEEVFNLIIENKTIRMSDIKHMNDYMEKEWAFKIVTELLEEVLISEGVTIDLDEAFYYAEGINSHREYFESEIKSMLDVYKLILIACFSKDGDKLSQWRAYADDGNGLSIGFNKKILDKLVNKGAYRSSFFVKEIVYSEKKQQKILSDIIVSGVKRAKNYYHDIGILNDWLEFFQLESEIFGEYIAREILDICCYLKNPSFQEENEVRVIYNPFLTEEDVEDTKLFDMKSEWRNFSISALNSMNRNGINVSYCDLGFENYLFDNLINEIIIGPKSKLSENDLRLKLKIQGFNIENIIVKKSAASYR</sequence>